<gene>
    <name evidence="3" type="ORF">EXIGLDRAFT_727846</name>
</gene>
<organism evidence="3 4">
    <name type="scientific">Exidia glandulosa HHB12029</name>
    <dbReference type="NCBI Taxonomy" id="1314781"/>
    <lineage>
        <taxon>Eukaryota</taxon>
        <taxon>Fungi</taxon>
        <taxon>Dikarya</taxon>
        <taxon>Basidiomycota</taxon>
        <taxon>Agaricomycotina</taxon>
        <taxon>Agaricomycetes</taxon>
        <taxon>Auriculariales</taxon>
        <taxon>Exidiaceae</taxon>
        <taxon>Exidia</taxon>
    </lineage>
</organism>
<keyword evidence="4" id="KW-1185">Reference proteome</keyword>
<reference evidence="3 4" key="1">
    <citation type="journal article" date="2016" name="Mol. Biol. Evol.">
        <title>Comparative Genomics of Early-Diverging Mushroom-Forming Fungi Provides Insights into the Origins of Lignocellulose Decay Capabilities.</title>
        <authorList>
            <person name="Nagy L.G."/>
            <person name="Riley R."/>
            <person name="Tritt A."/>
            <person name="Adam C."/>
            <person name="Daum C."/>
            <person name="Floudas D."/>
            <person name="Sun H."/>
            <person name="Yadav J.S."/>
            <person name="Pangilinan J."/>
            <person name="Larsson K.H."/>
            <person name="Matsuura K."/>
            <person name="Barry K."/>
            <person name="Labutti K."/>
            <person name="Kuo R."/>
            <person name="Ohm R.A."/>
            <person name="Bhattacharya S.S."/>
            <person name="Shirouzu T."/>
            <person name="Yoshinaga Y."/>
            <person name="Martin F.M."/>
            <person name="Grigoriev I.V."/>
            <person name="Hibbett D.S."/>
        </authorList>
    </citation>
    <scope>NUCLEOTIDE SEQUENCE [LARGE SCALE GENOMIC DNA]</scope>
    <source>
        <strain evidence="3 4">HHB12029</strain>
    </source>
</reference>
<dbReference type="AlphaFoldDB" id="A0A165LX15"/>
<feature type="compositionally biased region" description="Polar residues" evidence="2">
    <location>
        <begin position="9"/>
        <end position="20"/>
    </location>
</feature>
<evidence type="ECO:0000256" key="2">
    <source>
        <dbReference type="SAM" id="MobiDB-lite"/>
    </source>
</evidence>
<name>A0A165LX15_EXIGL</name>
<accession>A0A165LX15</accession>
<proteinExistence type="predicted"/>
<feature type="coiled-coil region" evidence="1">
    <location>
        <begin position="26"/>
        <end position="53"/>
    </location>
</feature>
<protein>
    <submittedName>
        <fullName evidence="3">Uncharacterized protein</fullName>
    </submittedName>
</protein>
<dbReference type="InParanoid" id="A0A165LX15"/>
<sequence length="69" mass="7853">MGKPVVYTNRRTSTTTQPRGSTVLQLQTLAEENDRLRGTVGQLQRELREWQHDDVGTLPSYKSRPADVL</sequence>
<evidence type="ECO:0000313" key="4">
    <source>
        <dbReference type="Proteomes" id="UP000077266"/>
    </source>
</evidence>
<feature type="region of interest" description="Disordered" evidence="2">
    <location>
        <begin position="1"/>
        <end position="20"/>
    </location>
</feature>
<evidence type="ECO:0000313" key="3">
    <source>
        <dbReference type="EMBL" id="KZV98445.1"/>
    </source>
</evidence>
<dbReference type="Proteomes" id="UP000077266">
    <property type="component" value="Unassembled WGS sequence"/>
</dbReference>
<dbReference type="EMBL" id="KV425918">
    <property type="protein sequence ID" value="KZV98445.1"/>
    <property type="molecule type" value="Genomic_DNA"/>
</dbReference>
<keyword evidence="1" id="KW-0175">Coiled coil</keyword>
<evidence type="ECO:0000256" key="1">
    <source>
        <dbReference type="SAM" id="Coils"/>
    </source>
</evidence>